<feature type="non-terminal residue" evidence="1">
    <location>
        <position position="146"/>
    </location>
</feature>
<evidence type="ECO:0000313" key="2">
    <source>
        <dbReference type="Proteomes" id="UP000789860"/>
    </source>
</evidence>
<feature type="non-terminal residue" evidence="1">
    <location>
        <position position="1"/>
    </location>
</feature>
<proteinExistence type="predicted"/>
<sequence>LGETPHLNLSYWKLFKEILEKISDCSIPSPVYKLPLISIFSSVVDYLASLKSINNYDLDDLVEIVDTCFHKLTKEKPTIFRPPIDQLVTLALNACNLITVMNDTCDYYAINVENEQSRAIILRFKLFAKIGSFLESSLIKSSNPKK</sequence>
<dbReference type="Proteomes" id="UP000789860">
    <property type="component" value="Unassembled WGS sequence"/>
</dbReference>
<protein>
    <submittedName>
        <fullName evidence="1">6332_t:CDS:1</fullName>
    </submittedName>
</protein>
<comment type="caution">
    <text evidence="1">The sequence shown here is derived from an EMBL/GenBank/DDBJ whole genome shotgun (WGS) entry which is preliminary data.</text>
</comment>
<accession>A0ACA9N2V9</accession>
<name>A0ACA9N2V9_9GLOM</name>
<keyword evidence="2" id="KW-1185">Reference proteome</keyword>
<gene>
    <name evidence="1" type="ORF">SCALOS_LOCUS7887</name>
</gene>
<evidence type="ECO:0000313" key="1">
    <source>
        <dbReference type="EMBL" id="CAG8628503.1"/>
    </source>
</evidence>
<dbReference type="EMBL" id="CAJVPM010019161">
    <property type="protein sequence ID" value="CAG8628503.1"/>
    <property type="molecule type" value="Genomic_DNA"/>
</dbReference>
<reference evidence="1" key="1">
    <citation type="submission" date="2021-06" db="EMBL/GenBank/DDBJ databases">
        <authorList>
            <person name="Kallberg Y."/>
            <person name="Tangrot J."/>
            <person name="Rosling A."/>
        </authorList>
    </citation>
    <scope>NUCLEOTIDE SEQUENCE</scope>
    <source>
        <strain evidence="1">AU212A</strain>
    </source>
</reference>
<organism evidence="1 2">
    <name type="scientific">Scutellospora calospora</name>
    <dbReference type="NCBI Taxonomy" id="85575"/>
    <lineage>
        <taxon>Eukaryota</taxon>
        <taxon>Fungi</taxon>
        <taxon>Fungi incertae sedis</taxon>
        <taxon>Mucoromycota</taxon>
        <taxon>Glomeromycotina</taxon>
        <taxon>Glomeromycetes</taxon>
        <taxon>Diversisporales</taxon>
        <taxon>Gigasporaceae</taxon>
        <taxon>Scutellospora</taxon>
    </lineage>
</organism>